<dbReference type="CDD" id="cd00096">
    <property type="entry name" value="Ig"/>
    <property type="match status" value="1"/>
</dbReference>
<dbReference type="EMBL" id="JXJN01021918">
    <property type="status" value="NOT_ANNOTATED_CDS"/>
    <property type="molecule type" value="Genomic_DNA"/>
</dbReference>
<dbReference type="STRING" id="67801.A0A1B0BWQ4"/>
<evidence type="ECO:0000259" key="1">
    <source>
        <dbReference type="PROSITE" id="PS50835"/>
    </source>
</evidence>
<sequence length="175" mass="19789">MLSNVTGHIDAICSQRRNQMFLTFKLSGRPEPIVTWMNGTQQLESGNGVSMGRHVTVNRLEVPHITRSALNNTYRCQASNTKLVPPVERSIRIDMLPRIIAFFISKEAIEAVIRTMPSHPPQVTLSLGSTLKPDDIKEGDDVYFECHIKANPKEHRITWSHNTSVCLSERIIDIK</sequence>
<keyword evidence="3" id="KW-1185">Reference proteome</keyword>
<organism evidence="2 3">
    <name type="scientific">Glossina palpalis gambiensis</name>
    <dbReference type="NCBI Taxonomy" id="67801"/>
    <lineage>
        <taxon>Eukaryota</taxon>
        <taxon>Metazoa</taxon>
        <taxon>Ecdysozoa</taxon>
        <taxon>Arthropoda</taxon>
        <taxon>Hexapoda</taxon>
        <taxon>Insecta</taxon>
        <taxon>Pterygota</taxon>
        <taxon>Neoptera</taxon>
        <taxon>Endopterygota</taxon>
        <taxon>Diptera</taxon>
        <taxon>Brachycera</taxon>
        <taxon>Muscomorpha</taxon>
        <taxon>Hippoboscoidea</taxon>
        <taxon>Glossinidae</taxon>
        <taxon>Glossina</taxon>
    </lineage>
</organism>
<dbReference type="EnsemblMetazoa" id="GPPI042872-RA">
    <property type="protein sequence ID" value="GPPI042872-PA"/>
    <property type="gene ID" value="GPPI042872"/>
</dbReference>
<accession>A0A1B0BWQ4</accession>
<dbReference type="Proteomes" id="UP000092460">
    <property type="component" value="Unassembled WGS sequence"/>
</dbReference>
<dbReference type="EMBL" id="JXJN01021920">
    <property type="status" value="NOT_ANNOTATED_CDS"/>
    <property type="molecule type" value="Genomic_DNA"/>
</dbReference>
<dbReference type="EMBL" id="JXJN01021922">
    <property type="status" value="NOT_ANNOTATED_CDS"/>
    <property type="molecule type" value="Genomic_DNA"/>
</dbReference>
<dbReference type="PROSITE" id="PS50835">
    <property type="entry name" value="IG_LIKE"/>
    <property type="match status" value="1"/>
</dbReference>
<dbReference type="VEuPathDB" id="VectorBase:GPPI042872"/>
<reference evidence="3" key="1">
    <citation type="submission" date="2015-01" db="EMBL/GenBank/DDBJ databases">
        <authorList>
            <person name="Aksoy S."/>
            <person name="Warren W."/>
            <person name="Wilson R.K."/>
        </authorList>
    </citation>
    <scope>NUCLEOTIDE SEQUENCE [LARGE SCALE GENOMIC DNA]</scope>
    <source>
        <strain evidence="3">IAEA</strain>
    </source>
</reference>
<dbReference type="InterPro" id="IPR013783">
    <property type="entry name" value="Ig-like_fold"/>
</dbReference>
<dbReference type="InterPro" id="IPR007110">
    <property type="entry name" value="Ig-like_dom"/>
</dbReference>
<dbReference type="PANTHER" id="PTHR23278">
    <property type="entry name" value="SIDESTEP PROTEIN"/>
    <property type="match status" value="1"/>
</dbReference>
<dbReference type="PANTHER" id="PTHR23278:SF26">
    <property type="entry name" value="SIDESTEP III, ISOFORM O"/>
    <property type="match status" value="1"/>
</dbReference>
<reference evidence="2" key="2">
    <citation type="submission" date="2020-05" db="UniProtKB">
        <authorList>
            <consortium name="EnsemblMetazoa"/>
        </authorList>
    </citation>
    <scope>IDENTIFICATION</scope>
    <source>
        <strain evidence="2">IAEA</strain>
    </source>
</reference>
<name>A0A1B0BWQ4_9MUSC</name>
<evidence type="ECO:0000313" key="2">
    <source>
        <dbReference type="EnsemblMetazoa" id="GPPI042872-PA"/>
    </source>
</evidence>
<dbReference type="SUPFAM" id="SSF48726">
    <property type="entry name" value="Immunoglobulin"/>
    <property type="match status" value="2"/>
</dbReference>
<feature type="domain" description="Ig-like" evidence="1">
    <location>
        <begin position="121"/>
        <end position="175"/>
    </location>
</feature>
<dbReference type="EMBL" id="JXJN01021919">
    <property type="status" value="NOT_ANNOTATED_CDS"/>
    <property type="molecule type" value="Genomic_DNA"/>
</dbReference>
<dbReference type="Pfam" id="PF07679">
    <property type="entry name" value="I-set"/>
    <property type="match status" value="1"/>
</dbReference>
<protein>
    <recommendedName>
        <fullName evidence="1">Ig-like domain-containing protein</fullName>
    </recommendedName>
</protein>
<dbReference type="InterPro" id="IPR013098">
    <property type="entry name" value="Ig_I-set"/>
</dbReference>
<dbReference type="AlphaFoldDB" id="A0A1B0BWQ4"/>
<evidence type="ECO:0000313" key="3">
    <source>
        <dbReference type="Proteomes" id="UP000092460"/>
    </source>
</evidence>
<dbReference type="Gene3D" id="2.60.40.10">
    <property type="entry name" value="Immunoglobulins"/>
    <property type="match status" value="2"/>
</dbReference>
<dbReference type="EMBL" id="JXJN01021921">
    <property type="status" value="NOT_ANNOTATED_CDS"/>
    <property type="molecule type" value="Genomic_DNA"/>
</dbReference>
<proteinExistence type="predicted"/>
<dbReference type="InterPro" id="IPR036179">
    <property type="entry name" value="Ig-like_dom_sf"/>
</dbReference>